<organism evidence="1 2">
    <name type="scientific">Cladophialophora chaetospira</name>
    <dbReference type="NCBI Taxonomy" id="386627"/>
    <lineage>
        <taxon>Eukaryota</taxon>
        <taxon>Fungi</taxon>
        <taxon>Dikarya</taxon>
        <taxon>Ascomycota</taxon>
        <taxon>Pezizomycotina</taxon>
        <taxon>Eurotiomycetes</taxon>
        <taxon>Chaetothyriomycetidae</taxon>
        <taxon>Chaetothyriales</taxon>
        <taxon>Herpotrichiellaceae</taxon>
        <taxon>Cladophialophora</taxon>
    </lineage>
</organism>
<evidence type="ECO:0000313" key="1">
    <source>
        <dbReference type="EMBL" id="KAJ9615649.1"/>
    </source>
</evidence>
<dbReference type="AlphaFoldDB" id="A0AA38XLF8"/>
<proteinExistence type="predicted"/>
<sequence length="384" mass="43800">MAQAYDLALMSVTGSTAQTQFSRFGERWDVPIIADSKHIEFYQSWHRSIEGPTTDQWTTIKRNWISFLSATCARPNADLAPHNKKPAVDGEASADDETDVKRFERDCRVRSSVQVATYRVFDCREREAEGWPRQARLIINRACSSTATEPFRTLRANADLGKRRRYQAMWASLVCFLVYCYDNSIDLKNMGLQLAEHIEDGVFDILDDIKAGIMAEEEAAVAALCENMFKGLVPTASENPILWWLTVLVRSAIDPLQELDYISRGCFLMNILPMDLDLPGRIEAIQHYTKVFVLDLAIGMFIQFSRDRGLEILRDLDSADLDWLDDATAQRPSDDDDPRNCDSPAWTIMLEDLKRWALMFLGSRRDIDTVLGEVWKLLSPDRPS</sequence>
<dbReference type="Proteomes" id="UP001172673">
    <property type="component" value="Unassembled WGS sequence"/>
</dbReference>
<gene>
    <name evidence="1" type="ORF">H2200_001725</name>
</gene>
<keyword evidence="2" id="KW-1185">Reference proteome</keyword>
<reference evidence="1" key="1">
    <citation type="submission" date="2022-10" db="EMBL/GenBank/DDBJ databases">
        <title>Culturing micro-colonial fungi from biological soil crusts in the Mojave desert and describing Neophaeococcomyces mojavensis, and introducing the new genera and species Taxawa tesnikishii.</title>
        <authorList>
            <person name="Kurbessoian T."/>
            <person name="Stajich J.E."/>
        </authorList>
    </citation>
    <scope>NUCLEOTIDE SEQUENCE</scope>
    <source>
        <strain evidence="1">TK_41</strain>
    </source>
</reference>
<dbReference type="EMBL" id="JAPDRK010000002">
    <property type="protein sequence ID" value="KAJ9615649.1"/>
    <property type="molecule type" value="Genomic_DNA"/>
</dbReference>
<comment type="caution">
    <text evidence="1">The sequence shown here is derived from an EMBL/GenBank/DDBJ whole genome shotgun (WGS) entry which is preliminary data.</text>
</comment>
<evidence type="ECO:0000313" key="2">
    <source>
        <dbReference type="Proteomes" id="UP001172673"/>
    </source>
</evidence>
<protein>
    <submittedName>
        <fullName evidence="1">Uncharacterized protein</fullName>
    </submittedName>
</protein>
<accession>A0AA38XLF8</accession>
<name>A0AA38XLF8_9EURO</name>